<evidence type="ECO:0000313" key="2">
    <source>
        <dbReference type="EMBL" id="ELY84744.1"/>
    </source>
</evidence>
<evidence type="ECO:0000313" key="3">
    <source>
        <dbReference type="Proteomes" id="UP000011592"/>
    </source>
</evidence>
<proteinExistence type="predicted"/>
<evidence type="ECO:0000256" key="1">
    <source>
        <dbReference type="SAM" id="MobiDB-lite"/>
    </source>
</evidence>
<reference evidence="2 3" key="1">
    <citation type="journal article" date="2014" name="PLoS Genet.">
        <title>Phylogenetically driven sequencing of extremely halophilic archaea reveals strategies for static and dynamic osmo-response.</title>
        <authorList>
            <person name="Becker E.A."/>
            <person name="Seitzer P.M."/>
            <person name="Tritt A."/>
            <person name="Larsen D."/>
            <person name="Krusor M."/>
            <person name="Yao A.I."/>
            <person name="Wu D."/>
            <person name="Madern D."/>
            <person name="Eisen J.A."/>
            <person name="Darling A.E."/>
            <person name="Facciotti M.T."/>
        </authorList>
    </citation>
    <scope>NUCLEOTIDE SEQUENCE [LARGE SCALE GENOMIC DNA]</scope>
    <source>
        <strain evidence="2 3">JCM 14663</strain>
    </source>
</reference>
<organism evidence="2 3">
    <name type="scientific">Natrinema gari JCM 14663</name>
    <dbReference type="NCBI Taxonomy" id="1230459"/>
    <lineage>
        <taxon>Archaea</taxon>
        <taxon>Methanobacteriati</taxon>
        <taxon>Methanobacteriota</taxon>
        <taxon>Stenosarchaea group</taxon>
        <taxon>Halobacteria</taxon>
        <taxon>Halobacteriales</taxon>
        <taxon>Natrialbaceae</taxon>
        <taxon>Natrinema</taxon>
    </lineage>
</organism>
<dbReference type="EMBL" id="AOIJ01000013">
    <property type="protein sequence ID" value="ELY84744.1"/>
    <property type="molecule type" value="Genomic_DNA"/>
</dbReference>
<feature type="region of interest" description="Disordered" evidence="1">
    <location>
        <begin position="1"/>
        <end position="23"/>
    </location>
</feature>
<dbReference type="Proteomes" id="UP000011592">
    <property type="component" value="Unassembled WGS sequence"/>
</dbReference>
<gene>
    <name evidence="2" type="ORF">C486_00395</name>
</gene>
<sequence>MNSDEESAFDDLMERLGQSSPLEDSYVERLEKARADLDDALERIEETGPSEPDPEDSPEAFRAAQRGVRAAARVQYLEAMTENEVQ</sequence>
<dbReference type="PATRIC" id="fig|1230459.4.peg.76"/>
<protein>
    <submittedName>
        <fullName evidence="2">Uncharacterized protein</fullName>
    </submittedName>
</protein>
<dbReference type="AlphaFoldDB" id="L9ZED8"/>
<keyword evidence="3" id="KW-1185">Reference proteome</keyword>
<feature type="compositionally biased region" description="Acidic residues" evidence="1">
    <location>
        <begin position="1"/>
        <end position="11"/>
    </location>
</feature>
<name>L9ZED8_9EURY</name>
<comment type="caution">
    <text evidence="2">The sequence shown here is derived from an EMBL/GenBank/DDBJ whole genome shotgun (WGS) entry which is preliminary data.</text>
</comment>
<feature type="region of interest" description="Disordered" evidence="1">
    <location>
        <begin position="40"/>
        <end position="65"/>
    </location>
</feature>
<accession>L9ZED8</accession>